<keyword evidence="2" id="KW-0540">Nuclease</keyword>
<dbReference type="NCBIfam" id="TIGR00255">
    <property type="entry name" value="YicC/YloC family endoribonuclease"/>
    <property type="match status" value="1"/>
</dbReference>
<evidence type="ECO:0000313" key="9">
    <source>
        <dbReference type="Proteomes" id="UP001623232"/>
    </source>
</evidence>
<dbReference type="PANTHER" id="PTHR30636">
    <property type="entry name" value="UPF0701 PROTEIN YICC"/>
    <property type="match status" value="1"/>
</dbReference>
<protein>
    <submittedName>
        <fullName evidence="8">YicC family protein</fullName>
    </submittedName>
</protein>
<evidence type="ECO:0000256" key="1">
    <source>
        <dbReference type="ARBA" id="ARBA00001968"/>
    </source>
</evidence>
<keyword evidence="9" id="KW-1185">Reference proteome</keyword>
<evidence type="ECO:0000256" key="5">
    <source>
        <dbReference type="ARBA" id="ARBA00035648"/>
    </source>
</evidence>
<evidence type="ECO:0000256" key="4">
    <source>
        <dbReference type="ARBA" id="ARBA00022801"/>
    </source>
</evidence>
<dbReference type="Pfam" id="PF03755">
    <property type="entry name" value="YicC-like_N"/>
    <property type="match status" value="1"/>
</dbReference>
<organism evidence="8 9">
    <name type="scientific">Aliisedimentitalea scapharcae</name>
    <dbReference type="NCBI Taxonomy" id="1524259"/>
    <lineage>
        <taxon>Bacteria</taxon>
        <taxon>Pseudomonadati</taxon>
        <taxon>Pseudomonadota</taxon>
        <taxon>Alphaproteobacteria</taxon>
        <taxon>Rhodobacterales</taxon>
        <taxon>Roseobacteraceae</taxon>
        <taxon>Aliisedimentitalea</taxon>
    </lineage>
</organism>
<keyword evidence="3" id="KW-0255">Endonuclease</keyword>
<dbReference type="InterPro" id="IPR013527">
    <property type="entry name" value="YicC-like_N"/>
</dbReference>
<sequence>MADPQLLKSMTGFASGKGDLAPFAWSWELRSVNAKGLDVRLRVPDWLDGLETALRAELSKSVTRGNITLSLRLVRTDDNGGQMSVNRATLDGVLAALASVEARAAQTGVTLAPSRGTDLLALRGVMEIAAADLDHTPLVARLKQDFGALVAAFVQMRADEGAALEQVMQTQLRTIETLTEQAGLLAESRRTQAAETLKTNLSRVLDNTDGADPDRVAQELALIAVKADVTEELDRLSAHVAAARTLLETGGPVGRKLDFLMQEFNREANTLCSKSQNSGLTAVGLELKAVIDQMREQVQNVE</sequence>
<reference evidence="8 9" key="1">
    <citation type="submission" date="2023-04" db="EMBL/GenBank/DDBJ databases">
        <title>Complete genome sequence of Alisedimentitalea scapharcae.</title>
        <authorList>
            <person name="Rong J.-C."/>
            <person name="Yi M.-L."/>
            <person name="Zhao Q."/>
        </authorList>
    </citation>
    <scope>NUCLEOTIDE SEQUENCE [LARGE SCALE GENOMIC DNA]</scope>
    <source>
        <strain evidence="8 9">KCTC 42119</strain>
    </source>
</reference>
<dbReference type="PANTHER" id="PTHR30636:SF3">
    <property type="entry name" value="UPF0701 PROTEIN YICC"/>
    <property type="match status" value="1"/>
</dbReference>
<feature type="domain" description="Endoribonuclease YicC-like N-terminal" evidence="6">
    <location>
        <begin position="7"/>
        <end position="165"/>
    </location>
</feature>
<keyword evidence="4" id="KW-0378">Hydrolase</keyword>
<evidence type="ECO:0000259" key="7">
    <source>
        <dbReference type="Pfam" id="PF08340"/>
    </source>
</evidence>
<dbReference type="Pfam" id="PF08340">
    <property type="entry name" value="YicC-like_C"/>
    <property type="match status" value="1"/>
</dbReference>
<dbReference type="InterPro" id="IPR005229">
    <property type="entry name" value="YicC/YloC-like"/>
</dbReference>
<dbReference type="InterPro" id="IPR013551">
    <property type="entry name" value="YicC-like_C"/>
</dbReference>
<dbReference type="RefSeq" id="WP_406644370.1">
    <property type="nucleotide sequence ID" value="NZ_CP123584.1"/>
</dbReference>
<evidence type="ECO:0000259" key="6">
    <source>
        <dbReference type="Pfam" id="PF03755"/>
    </source>
</evidence>
<feature type="domain" description="Endoribonuclease YicC-like C-terminal" evidence="7">
    <location>
        <begin position="187"/>
        <end position="302"/>
    </location>
</feature>
<gene>
    <name evidence="8" type="ORF">QEZ52_10885</name>
</gene>
<dbReference type="Proteomes" id="UP001623232">
    <property type="component" value="Chromosome"/>
</dbReference>
<comment type="cofactor">
    <cofactor evidence="1">
        <name>a divalent metal cation</name>
        <dbReference type="ChEBI" id="CHEBI:60240"/>
    </cofactor>
</comment>
<evidence type="ECO:0000313" key="8">
    <source>
        <dbReference type="EMBL" id="WZK87140.1"/>
    </source>
</evidence>
<name>A0ABZ2XM53_9RHOB</name>
<dbReference type="EMBL" id="CP123584">
    <property type="protein sequence ID" value="WZK87140.1"/>
    <property type="molecule type" value="Genomic_DNA"/>
</dbReference>
<proteinExistence type="inferred from homology"/>
<evidence type="ECO:0000256" key="3">
    <source>
        <dbReference type="ARBA" id="ARBA00022759"/>
    </source>
</evidence>
<accession>A0ABZ2XM53</accession>
<evidence type="ECO:0000256" key="2">
    <source>
        <dbReference type="ARBA" id="ARBA00022722"/>
    </source>
</evidence>
<comment type="similarity">
    <text evidence="5">Belongs to the YicC/YloC family.</text>
</comment>